<feature type="domain" description="AMP-dependent synthetase/ligase" evidence="8">
    <location>
        <begin position="375"/>
        <end position="734"/>
    </location>
</feature>
<dbReference type="InterPro" id="IPR042099">
    <property type="entry name" value="ANL_N_sf"/>
</dbReference>
<dbReference type="Proteomes" id="UP000291259">
    <property type="component" value="Chromosome"/>
</dbReference>
<feature type="transmembrane region" description="Helical" evidence="7">
    <location>
        <begin position="42"/>
        <end position="59"/>
    </location>
</feature>
<dbReference type="Pfam" id="PF00501">
    <property type="entry name" value="AMP-binding"/>
    <property type="match status" value="1"/>
</dbReference>
<keyword evidence="11" id="KW-1185">Reference proteome</keyword>
<evidence type="ECO:0000313" key="11">
    <source>
        <dbReference type="Proteomes" id="UP000291259"/>
    </source>
</evidence>
<evidence type="ECO:0000259" key="8">
    <source>
        <dbReference type="Pfam" id="PF00501"/>
    </source>
</evidence>
<evidence type="ECO:0000256" key="4">
    <source>
        <dbReference type="ARBA" id="ARBA00022989"/>
    </source>
</evidence>
<dbReference type="Gene3D" id="3.40.50.12780">
    <property type="entry name" value="N-terminal domain of ligase-like"/>
    <property type="match status" value="1"/>
</dbReference>
<dbReference type="EMBL" id="CP035491">
    <property type="protein sequence ID" value="QAY74430.1"/>
    <property type="molecule type" value="Genomic_DNA"/>
</dbReference>
<dbReference type="CDD" id="cd06581">
    <property type="entry name" value="TM_PBP1_LivM_like"/>
    <property type="match status" value="1"/>
</dbReference>
<feature type="transmembrane region" description="Helical" evidence="7">
    <location>
        <begin position="66"/>
        <end position="88"/>
    </location>
</feature>
<dbReference type="PROSITE" id="PS00455">
    <property type="entry name" value="AMP_BINDING"/>
    <property type="match status" value="1"/>
</dbReference>
<dbReference type="SUPFAM" id="SSF56801">
    <property type="entry name" value="Acetyl-CoA synthetase-like"/>
    <property type="match status" value="1"/>
</dbReference>
<evidence type="ECO:0000256" key="5">
    <source>
        <dbReference type="ARBA" id="ARBA00023136"/>
    </source>
</evidence>
<dbReference type="InterPro" id="IPR050237">
    <property type="entry name" value="ATP-dep_AMP-bd_enzyme"/>
</dbReference>
<accession>A0A4P6FDZ5</accession>
<dbReference type="InterPro" id="IPR045851">
    <property type="entry name" value="AMP-bd_C_sf"/>
</dbReference>
<feature type="transmembrane region" description="Helical" evidence="7">
    <location>
        <begin position="262"/>
        <end position="292"/>
    </location>
</feature>
<dbReference type="Pfam" id="PF02653">
    <property type="entry name" value="BPD_transp_2"/>
    <property type="match status" value="1"/>
</dbReference>
<proteinExistence type="predicted"/>
<feature type="transmembrane region" description="Helical" evidence="7">
    <location>
        <begin position="181"/>
        <end position="199"/>
    </location>
</feature>
<organism evidence="10 11">
    <name type="scientific">Agromyces protaetiae</name>
    <dbReference type="NCBI Taxonomy" id="2509455"/>
    <lineage>
        <taxon>Bacteria</taxon>
        <taxon>Bacillati</taxon>
        <taxon>Actinomycetota</taxon>
        <taxon>Actinomycetes</taxon>
        <taxon>Micrococcales</taxon>
        <taxon>Microbacteriaceae</taxon>
        <taxon>Agromyces</taxon>
    </lineage>
</organism>
<dbReference type="GO" id="GO:0015658">
    <property type="term" value="F:branched-chain amino acid transmembrane transporter activity"/>
    <property type="evidence" value="ECO:0007669"/>
    <property type="project" value="InterPro"/>
</dbReference>
<feature type="transmembrane region" description="Helical" evidence="7">
    <location>
        <begin position="320"/>
        <end position="341"/>
    </location>
</feature>
<evidence type="ECO:0000256" key="2">
    <source>
        <dbReference type="ARBA" id="ARBA00022475"/>
    </source>
</evidence>
<evidence type="ECO:0000256" key="1">
    <source>
        <dbReference type="ARBA" id="ARBA00004651"/>
    </source>
</evidence>
<dbReference type="InterPro" id="IPR001851">
    <property type="entry name" value="ABC_transp_permease"/>
</dbReference>
<dbReference type="Gene3D" id="3.30.300.30">
    <property type="match status" value="1"/>
</dbReference>
<dbReference type="AlphaFoldDB" id="A0A4P6FDZ5"/>
<reference evidence="10 11" key="1">
    <citation type="submission" date="2019-01" db="EMBL/GenBank/DDBJ databases">
        <title>Genome sequencing of strain FW100M-8.</title>
        <authorList>
            <person name="Heo J."/>
            <person name="Kim S.-J."/>
            <person name="Kim J.-S."/>
            <person name="Hong S.-B."/>
            <person name="Kwon S.-W."/>
        </authorList>
    </citation>
    <scope>NUCLEOTIDE SEQUENCE [LARGE SCALE GENOMIC DNA]</scope>
    <source>
        <strain evidence="10 11">FW100M-8</strain>
    </source>
</reference>
<dbReference type="GO" id="GO:0016878">
    <property type="term" value="F:acid-thiol ligase activity"/>
    <property type="evidence" value="ECO:0007669"/>
    <property type="project" value="UniProtKB-ARBA"/>
</dbReference>
<dbReference type="KEGG" id="agf:ET445_14935"/>
<evidence type="ECO:0000256" key="6">
    <source>
        <dbReference type="SAM" id="MobiDB-lite"/>
    </source>
</evidence>
<dbReference type="RefSeq" id="WP_129191975.1">
    <property type="nucleotide sequence ID" value="NZ_CP035491.1"/>
</dbReference>
<dbReference type="PANTHER" id="PTHR43767">
    <property type="entry name" value="LONG-CHAIN-FATTY-ACID--COA LIGASE"/>
    <property type="match status" value="1"/>
</dbReference>
<evidence type="ECO:0000259" key="9">
    <source>
        <dbReference type="Pfam" id="PF13193"/>
    </source>
</evidence>
<feature type="transmembrane region" description="Helical" evidence="7">
    <location>
        <begin position="230"/>
        <end position="250"/>
    </location>
</feature>
<feature type="domain" description="AMP-binding enzyme C-terminal" evidence="9">
    <location>
        <begin position="784"/>
        <end position="857"/>
    </location>
</feature>
<dbReference type="InterPro" id="IPR020845">
    <property type="entry name" value="AMP-binding_CS"/>
</dbReference>
<keyword evidence="5 7" id="KW-0472">Membrane</keyword>
<feature type="transmembrane region" description="Helical" evidence="7">
    <location>
        <begin position="100"/>
        <end position="125"/>
    </location>
</feature>
<sequence>MTKKTLLTAGGGIALVVLLAILPLLAIEIPGVLPGPTYTPGTLQLLAFALLIAALALSYRMMFGLAGMLSFGHALFFAAGAYGLGVALDAFAPSTWPSGLVFVLAIAITLVFGLVLAATVGALALRVTGISFAMVTLAFAQAGSVLIRRNPGGATGGDEGLALDITHVPAELVGVVNTRNLYWTALGILVVVYLVVLWVERSRAGHVAEAARENELRVRVLGIRPYNVRLLVFIVASVLAAVAGMGYLLLQSGAAPRIATADFTLTILVIVVLGGVGYRWGAIVGGIVYTLLDQRLTALAGSDAIAALPDVLRVPLSEPLFILGTLFVLVVLFLPGGIAGLPNRIRTGRKQHPAEPEGRRMPDGLHTLGRWTSDRALSTPDRIAIDDRGVVLAYRDLDARAARLASAFREAGYRIGDRIATLTGNSADHVVLFFACAKAGLALVPLSWRLSPRELAEQLEIAEPALLLVEDEFATLARATLERSPRRVPVAELGAHGVEQRMPRAARAGDGDAEASARTDVADDDALLVIFTSGTTSRPKGAVLTHANCFWTNLSLSKTTAIAPGDIVLSVMPQFHVGGWNIQPLLAWWTGATVVLERTFDPGRVLHLIAERRITTMMGVPASYLFLAQHPDFERADLSSLGHAVVGGAPMPPALLRTWHARGVALTQGYGLTEASPNVLCLPDDHARDRVGSAGTPYPHVDVAVADPVTGERLDGPAEGELLVAGPGVFAGYLGDPDATALALRDGWLHTGDLVRRDAAGYFTIVDRLKDLYISGGEGVAPAEVESVLAAHPAVADVAVVGVPDERWGEAGSAWVVLRPGTHTDADELLDFARPQLASFKLPREVHFVDEIPRSTANKPLRRVLAARAQAIREGIA</sequence>
<evidence type="ECO:0000313" key="10">
    <source>
        <dbReference type="EMBL" id="QAY74430.1"/>
    </source>
</evidence>
<dbReference type="PANTHER" id="PTHR43767:SF1">
    <property type="entry name" value="NONRIBOSOMAL PEPTIDE SYNTHASE PES1 (EUROFUNG)-RELATED"/>
    <property type="match status" value="1"/>
</dbReference>
<keyword evidence="3 7" id="KW-0812">Transmembrane</keyword>
<evidence type="ECO:0000256" key="7">
    <source>
        <dbReference type="SAM" id="Phobius"/>
    </source>
</evidence>
<dbReference type="InterPro" id="IPR025110">
    <property type="entry name" value="AMP-bd_C"/>
</dbReference>
<dbReference type="Pfam" id="PF13193">
    <property type="entry name" value="AMP-binding_C"/>
    <property type="match status" value="1"/>
</dbReference>
<gene>
    <name evidence="10" type="ORF">ET445_14935</name>
</gene>
<feature type="compositionally biased region" description="Basic and acidic residues" evidence="6">
    <location>
        <begin position="352"/>
        <end position="363"/>
    </location>
</feature>
<protein>
    <recommendedName>
        <fullName evidence="12">Long-chain fatty acid--CoA ligase</fullName>
    </recommendedName>
</protein>
<dbReference type="GO" id="GO:0005886">
    <property type="term" value="C:plasma membrane"/>
    <property type="evidence" value="ECO:0007669"/>
    <property type="project" value="UniProtKB-SubCell"/>
</dbReference>
<dbReference type="InterPro" id="IPR043428">
    <property type="entry name" value="LivM-like"/>
</dbReference>
<feature type="region of interest" description="Disordered" evidence="6">
    <location>
        <begin position="345"/>
        <end position="365"/>
    </location>
</feature>
<name>A0A4P6FDZ5_9MICO</name>
<keyword evidence="4 7" id="KW-1133">Transmembrane helix</keyword>
<evidence type="ECO:0008006" key="12">
    <source>
        <dbReference type="Google" id="ProtNLM"/>
    </source>
</evidence>
<comment type="subcellular location">
    <subcellularLocation>
        <location evidence="1">Cell membrane</location>
        <topology evidence="1">Multi-pass membrane protein</topology>
    </subcellularLocation>
</comment>
<evidence type="ECO:0000256" key="3">
    <source>
        <dbReference type="ARBA" id="ARBA00022692"/>
    </source>
</evidence>
<dbReference type="InterPro" id="IPR000873">
    <property type="entry name" value="AMP-dep_synth/lig_dom"/>
</dbReference>
<dbReference type="OrthoDB" id="9803968at2"/>
<keyword evidence="2" id="KW-1003">Cell membrane</keyword>